<keyword evidence="2" id="KW-1185">Reference proteome</keyword>
<gene>
    <name evidence="1" type="ORF">AX760_08230</name>
</gene>
<proteinExistence type="predicted"/>
<evidence type="ECO:0000313" key="1">
    <source>
        <dbReference type="EMBL" id="OJF90586.1"/>
    </source>
</evidence>
<reference evidence="1 2" key="1">
    <citation type="submission" date="2016-02" db="EMBL/GenBank/DDBJ databases">
        <title>Genome sequencing of a beta-galactosidase producing bacteria Rhizobium sp. 59.</title>
        <authorList>
            <person name="Wang D."/>
            <person name="Kot W."/>
            <person name="Qin Y."/>
            <person name="Hansen L."/>
            <person name="Naqvi K."/>
            <person name="Rensing C."/>
        </authorList>
    </citation>
    <scope>NUCLEOTIDE SEQUENCE [LARGE SCALE GENOMIC DNA]</scope>
    <source>
        <strain evidence="1 2">59</strain>
    </source>
</reference>
<name>A0A657LKR4_9HYPH</name>
<dbReference type="Gene3D" id="1.20.910.10">
    <property type="entry name" value="Heme oxygenase-like"/>
    <property type="match status" value="1"/>
</dbReference>
<dbReference type="SUPFAM" id="SSF48613">
    <property type="entry name" value="Heme oxygenase-like"/>
    <property type="match status" value="1"/>
</dbReference>
<dbReference type="EMBL" id="LSRP01000140">
    <property type="protein sequence ID" value="OJF90586.1"/>
    <property type="molecule type" value="Genomic_DNA"/>
</dbReference>
<evidence type="ECO:0008006" key="3">
    <source>
        <dbReference type="Google" id="ProtNLM"/>
    </source>
</evidence>
<dbReference type="InterPro" id="IPR016084">
    <property type="entry name" value="Haem_Oase-like_multi-hlx"/>
</dbReference>
<organism evidence="1 2">
    <name type="scientific">Pararhizobium antarcticum</name>
    <dbReference type="NCBI Taxonomy" id="1798805"/>
    <lineage>
        <taxon>Bacteria</taxon>
        <taxon>Pseudomonadati</taxon>
        <taxon>Pseudomonadota</taxon>
        <taxon>Alphaproteobacteria</taxon>
        <taxon>Hyphomicrobiales</taxon>
        <taxon>Rhizobiaceae</taxon>
        <taxon>Rhizobium/Agrobacterium group</taxon>
        <taxon>Pararhizobium</taxon>
    </lineage>
</organism>
<protein>
    <recommendedName>
        <fullName evidence="3">Heme oxygenase</fullName>
    </recommendedName>
</protein>
<dbReference type="Proteomes" id="UP000182661">
    <property type="component" value="Unassembled WGS sequence"/>
</dbReference>
<dbReference type="AlphaFoldDB" id="A0A657LKR4"/>
<comment type="caution">
    <text evidence="1">The sequence shown here is derived from an EMBL/GenBank/DDBJ whole genome shotgun (WGS) entry which is preliminary data.</text>
</comment>
<evidence type="ECO:0000313" key="2">
    <source>
        <dbReference type="Proteomes" id="UP000182661"/>
    </source>
</evidence>
<accession>A0A657LKR4</accession>
<dbReference type="CDD" id="cd19166">
    <property type="entry name" value="HemeO-bac"/>
    <property type="match status" value="1"/>
</dbReference>
<sequence length="173" mass="19070">MAHEALDRLIGPFDSAQSYSRYLQGMAVFRSVVEDMLSLVHWPMAFSAWQNERLADLIGQDLADIGAAAQRPSIPSAPSSSLEAEDILGMLYVLEGSALGARLLYKRAQALGYSATFGARHLAVQCRQNGRWSAYLKLLEDAVGIDIDHVAKVSARTFEIAEMAFERTLHERA</sequence>